<evidence type="ECO:0000313" key="1">
    <source>
        <dbReference type="EMBL" id="GAP48806.1"/>
    </source>
</evidence>
<organism evidence="1 2">
    <name type="scientific">Streptomyces azureus</name>
    <dbReference type="NCBI Taxonomy" id="146537"/>
    <lineage>
        <taxon>Bacteria</taxon>
        <taxon>Bacillati</taxon>
        <taxon>Actinomycetota</taxon>
        <taxon>Actinomycetes</taxon>
        <taxon>Kitasatosporales</taxon>
        <taxon>Streptomycetaceae</taxon>
        <taxon>Streptomyces</taxon>
    </lineage>
</organism>
<proteinExistence type="predicted"/>
<dbReference type="EMBL" id="DF968276">
    <property type="protein sequence ID" value="GAP48806.1"/>
    <property type="molecule type" value="Genomic_DNA"/>
</dbReference>
<evidence type="ECO:0000313" key="2">
    <source>
        <dbReference type="Proteomes" id="UP000053859"/>
    </source>
</evidence>
<keyword evidence="2" id="KW-1185">Reference proteome</keyword>
<dbReference type="AlphaFoldDB" id="A0A0K8PLP9"/>
<reference evidence="1" key="1">
    <citation type="journal article" date="2015" name="Genome Announc.">
        <title>Draft Genome Sequence of Thiostrepton-Producing Streptomyces azureus ATCC 14921.</title>
        <authorList>
            <person name="Sakihara K."/>
            <person name="Maeda J."/>
            <person name="Tashiro K."/>
            <person name="Fujino Y."/>
            <person name="Kuhara S."/>
            <person name="Ohshima T."/>
            <person name="Ogata S."/>
            <person name="Doi K."/>
        </authorList>
    </citation>
    <scope>NUCLEOTIDE SEQUENCE [LARGE SCALE GENOMIC DNA]</scope>
    <source>
        <strain evidence="1">ATCC14921</strain>
    </source>
</reference>
<name>A0A0K8PLP9_STRAJ</name>
<protein>
    <submittedName>
        <fullName evidence="1">Protein Nef</fullName>
    </submittedName>
</protein>
<dbReference type="PATRIC" id="fig|146537.3.peg.3864"/>
<dbReference type="Proteomes" id="UP000053859">
    <property type="component" value="Unassembled WGS sequence"/>
</dbReference>
<accession>A0A0K8PLP9</accession>
<sequence>MTVGKAEGALVARHMENASPGVEAANGVGSVASVAEQHTGLLLTGVLHGLLG</sequence>
<gene>
    <name evidence="1" type="ORF">SAZU_3671</name>
</gene>